<accession>A0A7W6G1B2</accession>
<dbReference type="EMBL" id="JACIDV010000003">
    <property type="protein sequence ID" value="MBB3945304.1"/>
    <property type="molecule type" value="Genomic_DNA"/>
</dbReference>
<keyword evidence="1 4" id="KW-0812">Transmembrane</keyword>
<feature type="transmembrane region" description="Helical" evidence="4">
    <location>
        <begin position="290"/>
        <end position="312"/>
    </location>
</feature>
<evidence type="ECO:0000256" key="3">
    <source>
        <dbReference type="ARBA" id="ARBA00023136"/>
    </source>
</evidence>
<dbReference type="InterPro" id="IPR050327">
    <property type="entry name" value="Proton-linked_MCT"/>
</dbReference>
<feature type="transmembrane region" description="Helical" evidence="4">
    <location>
        <begin position="79"/>
        <end position="98"/>
    </location>
</feature>
<feature type="transmembrane region" description="Helical" evidence="4">
    <location>
        <begin position="225"/>
        <end position="248"/>
    </location>
</feature>
<feature type="transmembrane region" description="Helical" evidence="4">
    <location>
        <begin position="12"/>
        <end position="33"/>
    </location>
</feature>
<dbReference type="PANTHER" id="PTHR11360">
    <property type="entry name" value="MONOCARBOXYLATE TRANSPORTER"/>
    <property type="match status" value="1"/>
</dbReference>
<keyword evidence="7" id="KW-1185">Reference proteome</keyword>
<dbReference type="SUPFAM" id="SSF103473">
    <property type="entry name" value="MFS general substrate transporter"/>
    <property type="match status" value="1"/>
</dbReference>
<dbReference type="PANTHER" id="PTHR11360:SF308">
    <property type="entry name" value="BLL3089 PROTEIN"/>
    <property type="match status" value="1"/>
</dbReference>
<keyword evidence="2 4" id="KW-1133">Transmembrane helix</keyword>
<feature type="transmembrane region" description="Helical" evidence="4">
    <location>
        <begin position="173"/>
        <end position="193"/>
    </location>
</feature>
<comment type="caution">
    <text evidence="6">The sequence shown here is derived from an EMBL/GenBank/DDBJ whole genome shotgun (WGS) entry which is preliminary data.</text>
</comment>
<dbReference type="Pfam" id="PF07690">
    <property type="entry name" value="MFS_1"/>
    <property type="match status" value="1"/>
</dbReference>
<dbReference type="PROSITE" id="PS50850">
    <property type="entry name" value="MFS"/>
    <property type="match status" value="1"/>
</dbReference>
<dbReference type="InterPro" id="IPR036259">
    <property type="entry name" value="MFS_trans_sf"/>
</dbReference>
<feature type="transmembrane region" description="Helical" evidence="4">
    <location>
        <begin position="140"/>
        <end position="161"/>
    </location>
</feature>
<feature type="transmembrane region" description="Helical" evidence="4">
    <location>
        <begin position="104"/>
        <end position="128"/>
    </location>
</feature>
<feature type="transmembrane region" description="Helical" evidence="4">
    <location>
        <begin position="53"/>
        <end position="72"/>
    </location>
</feature>
<feature type="domain" description="Major facilitator superfamily (MFS) profile" evidence="5">
    <location>
        <begin position="14"/>
        <end position="403"/>
    </location>
</feature>
<evidence type="ECO:0000259" key="5">
    <source>
        <dbReference type="PROSITE" id="PS50850"/>
    </source>
</evidence>
<dbReference type="GO" id="GO:0022857">
    <property type="term" value="F:transmembrane transporter activity"/>
    <property type="evidence" value="ECO:0007669"/>
    <property type="project" value="InterPro"/>
</dbReference>
<evidence type="ECO:0000256" key="4">
    <source>
        <dbReference type="SAM" id="Phobius"/>
    </source>
</evidence>
<sequence>MRETAWQELSRKWPVLLGAFLGLAGGVSSIAYYSQGLFVGPLTQTFGWSREQMSLVTLAGGMLLAILSPFVGTLVDRFGVVRPLLVSFCAMIVGYLVLSRIGGSFALFLLVQLLLIGVGSATGPVSFTRIVSENFVAARGFALGATLAGGGVMAIIAPPIIASLIAQNSWREGYLAVAALVLVCSTLSLALLVPRLRSSVSVPTATKAEESTDAHYRTPDLSSPFLWRLAFTFLLVALGVGGFTFHMVPMLTDAGMDLSSAAQIQSLIGVALLVGRLGAGALMDRIFAPYIAASAVLLAALGLAIIALFGVAAAAPGALLIGLALGAEGDVIGYLTARYFGLAVYGRIYGILYGIFAFGLGLSPLVISRLQAMANSYDTALWFSCAILLIAAVSLLTLPSFPEKAK</sequence>
<evidence type="ECO:0000313" key="6">
    <source>
        <dbReference type="EMBL" id="MBB3945304.1"/>
    </source>
</evidence>
<gene>
    <name evidence="6" type="ORF">GGQ73_001237</name>
</gene>
<protein>
    <submittedName>
        <fullName evidence="6">MFS family permease</fullName>
    </submittedName>
</protein>
<feature type="transmembrane region" description="Helical" evidence="4">
    <location>
        <begin position="260"/>
        <end position="278"/>
    </location>
</feature>
<proteinExistence type="predicted"/>
<dbReference type="RefSeq" id="WP_183894770.1">
    <property type="nucleotide sequence ID" value="NZ_JACIDV010000003.1"/>
</dbReference>
<organism evidence="6 7">
    <name type="scientific">Rhizobium skierniewicense</name>
    <dbReference type="NCBI Taxonomy" id="984260"/>
    <lineage>
        <taxon>Bacteria</taxon>
        <taxon>Pseudomonadati</taxon>
        <taxon>Pseudomonadota</taxon>
        <taxon>Alphaproteobacteria</taxon>
        <taxon>Hyphomicrobiales</taxon>
        <taxon>Rhizobiaceae</taxon>
        <taxon>Rhizobium/Agrobacterium group</taxon>
        <taxon>Rhizobium</taxon>
    </lineage>
</organism>
<dbReference type="Proteomes" id="UP000565286">
    <property type="component" value="Unassembled WGS sequence"/>
</dbReference>
<dbReference type="Gene3D" id="1.20.1250.20">
    <property type="entry name" value="MFS general substrate transporter like domains"/>
    <property type="match status" value="2"/>
</dbReference>
<keyword evidence="3 4" id="KW-0472">Membrane</keyword>
<name>A0A7W6G1B2_9HYPH</name>
<evidence type="ECO:0000256" key="1">
    <source>
        <dbReference type="ARBA" id="ARBA00022692"/>
    </source>
</evidence>
<dbReference type="InterPro" id="IPR020846">
    <property type="entry name" value="MFS_dom"/>
</dbReference>
<feature type="transmembrane region" description="Helical" evidence="4">
    <location>
        <begin position="379"/>
        <end position="398"/>
    </location>
</feature>
<feature type="transmembrane region" description="Helical" evidence="4">
    <location>
        <begin position="318"/>
        <end position="336"/>
    </location>
</feature>
<dbReference type="InterPro" id="IPR011701">
    <property type="entry name" value="MFS"/>
</dbReference>
<evidence type="ECO:0000256" key="2">
    <source>
        <dbReference type="ARBA" id="ARBA00022989"/>
    </source>
</evidence>
<dbReference type="AlphaFoldDB" id="A0A7W6G1B2"/>
<evidence type="ECO:0000313" key="7">
    <source>
        <dbReference type="Proteomes" id="UP000565286"/>
    </source>
</evidence>
<feature type="transmembrane region" description="Helical" evidence="4">
    <location>
        <begin position="348"/>
        <end position="367"/>
    </location>
</feature>
<reference evidence="6 7" key="1">
    <citation type="submission" date="2020-08" db="EMBL/GenBank/DDBJ databases">
        <title>Genomic Encyclopedia of Type Strains, Phase IV (KMG-IV): sequencing the most valuable type-strain genomes for metagenomic binning, comparative biology and taxonomic classification.</title>
        <authorList>
            <person name="Goeker M."/>
        </authorList>
    </citation>
    <scope>NUCLEOTIDE SEQUENCE [LARGE SCALE GENOMIC DNA]</scope>
    <source>
        <strain evidence="6 7">DSM 26438</strain>
    </source>
</reference>